<proteinExistence type="predicted"/>
<organism evidence="1 2">
    <name type="scientific">Streptomyces scopuliridis</name>
    <dbReference type="NCBI Taxonomy" id="452529"/>
    <lineage>
        <taxon>Bacteria</taxon>
        <taxon>Bacillati</taxon>
        <taxon>Actinomycetota</taxon>
        <taxon>Actinomycetes</taxon>
        <taxon>Kitasatosporales</taxon>
        <taxon>Streptomycetaceae</taxon>
        <taxon>Streptomyces</taxon>
    </lineage>
</organism>
<dbReference type="EMBL" id="CP109109">
    <property type="protein sequence ID" value="WSC00072.1"/>
    <property type="molecule type" value="Genomic_DNA"/>
</dbReference>
<gene>
    <name evidence="1" type="ORF">OG835_25805</name>
</gene>
<reference evidence="1" key="1">
    <citation type="submission" date="2022-10" db="EMBL/GenBank/DDBJ databases">
        <title>The complete genomes of actinobacterial strains from the NBC collection.</title>
        <authorList>
            <person name="Joergensen T.S."/>
            <person name="Alvarez Arevalo M."/>
            <person name="Sterndorff E.B."/>
            <person name="Faurdal D."/>
            <person name="Vuksanovic O."/>
            <person name="Mourched A.-S."/>
            <person name="Charusanti P."/>
            <person name="Shaw S."/>
            <person name="Blin K."/>
            <person name="Weber T."/>
        </authorList>
    </citation>
    <scope>NUCLEOTIDE SEQUENCE</scope>
    <source>
        <strain evidence="1">NBC 01771</strain>
    </source>
</reference>
<accession>A0ACD4ZQI4</accession>
<evidence type="ECO:0000313" key="1">
    <source>
        <dbReference type="EMBL" id="WSC00072.1"/>
    </source>
</evidence>
<keyword evidence="2" id="KW-1185">Reference proteome</keyword>
<dbReference type="Proteomes" id="UP001348369">
    <property type="component" value="Chromosome"/>
</dbReference>
<evidence type="ECO:0000313" key="2">
    <source>
        <dbReference type="Proteomes" id="UP001348369"/>
    </source>
</evidence>
<name>A0ACD4ZQI4_9ACTN</name>
<protein>
    <submittedName>
        <fullName evidence="1">Uncharacterized protein</fullName>
    </submittedName>
</protein>
<sequence>MSELDPWVRQPTESDPAYEAFTVYRDMGSSRSLAASAVTVGKSVVLLKQWSARHGWVERCRAYDQHLIGVRTESYAVMVRKTTAQQSALTDKLFDRLNESLDQLPPGSDPSIRWTQAFSAACKARTTLLDYNKPDAPKNTELADKIASILDKLGVEE</sequence>